<organism evidence="8 9">
    <name type="scientific">Mycobacteroides abscessus</name>
    <dbReference type="NCBI Taxonomy" id="36809"/>
    <lineage>
        <taxon>Bacteria</taxon>
        <taxon>Bacillati</taxon>
        <taxon>Actinomycetota</taxon>
        <taxon>Actinomycetes</taxon>
        <taxon>Mycobacteriales</taxon>
        <taxon>Mycobacteriaceae</taxon>
        <taxon>Mycobacteroides</taxon>
    </lineage>
</organism>
<sequence length="192" mass="21423">MDWTELIGSLSGVLFVILAVRQNIWTFPVAIVSSLFYMVVFSRQTLYADAALQIMFIALAAQGWHLWLRGSQDRHGVAVTRTPRRAWLPLASCLAALVAGLYAFLVTFTDSNAPQLDSAITGLSVVSQLMMNRKWIENWILWIVTDTFSVGVYLYKGLNLTAGFYAFLSVMAAVGLWSWRKELHAVATTELA</sequence>
<keyword evidence="7" id="KW-0472">Membrane</keyword>
<evidence type="ECO:0000256" key="5">
    <source>
        <dbReference type="ARBA" id="ARBA00022692"/>
    </source>
</evidence>
<proteinExistence type="inferred from homology"/>
<dbReference type="InterPro" id="IPR006419">
    <property type="entry name" value="NMN_transpt_PnuC"/>
</dbReference>
<protein>
    <submittedName>
        <fullName evidence="8">Putative nicotinamide mononucleotide transporter</fullName>
    </submittedName>
</protein>
<keyword evidence="4" id="KW-1003">Cell membrane</keyword>
<dbReference type="Pfam" id="PF04973">
    <property type="entry name" value="NMN_transporter"/>
    <property type="match status" value="1"/>
</dbReference>
<dbReference type="PANTHER" id="PTHR36122:SF2">
    <property type="entry name" value="NICOTINAMIDE RIBOSIDE TRANSPORTER PNUC"/>
    <property type="match status" value="1"/>
</dbReference>
<evidence type="ECO:0000256" key="6">
    <source>
        <dbReference type="ARBA" id="ARBA00022989"/>
    </source>
</evidence>
<reference evidence="8 9" key="1">
    <citation type="submission" date="2015-03" db="EMBL/GenBank/DDBJ databases">
        <authorList>
            <person name="Murphy D."/>
        </authorList>
    </citation>
    <scope>NUCLEOTIDE SEQUENCE [LARGE SCALE GENOMIC DNA]</scope>
    <source>
        <strain evidence="8 9">PAP088</strain>
    </source>
</reference>
<evidence type="ECO:0000256" key="2">
    <source>
        <dbReference type="ARBA" id="ARBA00006669"/>
    </source>
</evidence>
<gene>
    <name evidence="8" type="primary">pnuC</name>
    <name evidence="8" type="ORF">ERS075579_00162</name>
</gene>
<dbReference type="GO" id="GO:0034257">
    <property type="term" value="F:nicotinamide riboside transmembrane transporter activity"/>
    <property type="evidence" value="ECO:0007669"/>
    <property type="project" value="InterPro"/>
</dbReference>
<accession>A0A0U0ZFE0</accession>
<evidence type="ECO:0000313" key="8">
    <source>
        <dbReference type="EMBL" id="CPV30737.1"/>
    </source>
</evidence>
<evidence type="ECO:0000256" key="1">
    <source>
        <dbReference type="ARBA" id="ARBA00004651"/>
    </source>
</evidence>
<comment type="subcellular location">
    <subcellularLocation>
        <location evidence="1">Cell membrane</location>
        <topology evidence="1">Multi-pass membrane protein</topology>
    </subcellularLocation>
</comment>
<evidence type="ECO:0000256" key="7">
    <source>
        <dbReference type="ARBA" id="ARBA00023136"/>
    </source>
</evidence>
<dbReference type="AlphaFoldDB" id="A0A0U0ZFE0"/>
<keyword evidence="6" id="KW-1133">Transmembrane helix</keyword>
<keyword evidence="5" id="KW-0812">Transmembrane</keyword>
<dbReference type="NCBIfam" id="TIGR01528">
    <property type="entry name" value="NMN_trans_PnuC"/>
    <property type="match status" value="1"/>
</dbReference>
<dbReference type="EMBL" id="CSWP01000001">
    <property type="protein sequence ID" value="CPV30737.1"/>
    <property type="molecule type" value="Genomic_DNA"/>
</dbReference>
<dbReference type="RefSeq" id="WP_016892424.1">
    <property type="nucleotide sequence ID" value="NZ_CSWP01000001.1"/>
</dbReference>
<dbReference type="Proteomes" id="UP000045782">
    <property type="component" value="Unassembled WGS sequence"/>
</dbReference>
<dbReference type="GO" id="GO:0005886">
    <property type="term" value="C:plasma membrane"/>
    <property type="evidence" value="ECO:0007669"/>
    <property type="project" value="UniProtKB-SubCell"/>
</dbReference>
<evidence type="ECO:0000256" key="4">
    <source>
        <dbReference type="ARBA" id="ARBA00022475"/>
    </source>
</evidence>
<dbReference type="PANTHER" id="PTHR36122">
    <property type="entry name" value="NICOTINAMIDE RIBOSIDE TRANSPORTER PNUC"/>
    <property type="match status" value="1"/>
</dbReference>
<comment type="similarity">
    <text evidence="2">Belongs to the nicotinamide ribonucleoside (NR) uptake permease (TC 4.B.1) family.</text>
</comment>
<keyword evidence="3" id="KW-0813">Transport</keyword>
<evidence type="ECO:0000313" key="9">
    <source>
        <dbReference type="Proteomes" id="UP000045782"/>
    </source>
</evidence>
<evidence type="ECO:0000256" key="3">
    <source>
        <dbReference type="ARBA" id="ARBA00022448"/>
    </source>
</evidence>
<name>A0A0U0ZFE0_9MYCO</name>